<dbReference type="Proteomes" id="UP000887013">
    <property type="component" value="Unassembled WGS sequence"/>
</dbReference>
<accession>A0A8X6PNZ8</accession>
<sequence length="137" mass="14889">MLNPRFLLFGVLFLKFSSEVTAMNCNMAIGVYSCPTFMDDKSKMFCCKVTSSGSVEVCCDAADFLKENPGIVVGIAVGALLFKCPVTPVTTTSPPFSSTYQVVAPPPSQFPSPPPYYPSANPSYNYAYQPPENPNYK</sequence>
<dbReference type="AlphaFoldDB" id="A0A8X6PNZ8"/>
<gene>
    <name evidence="2" type="primary">NCL1_40133</name>
    <name evidence="2" type="ORF">NPIL_572282</name>
</gene>
<organism evidence="2 3">
    <name type="scientific">Nephila pilipes</name>
    <name type="common">Giant wood spider</name>
    <name type="synonym">Nephila maculata</name>
    <dbReference type="NCBI Taxonomy" id="299642"/>
    <lineage>
        <taxon>Eukaryota</taxon>
        <taxon>Metazoa</taxon>
        <taxon>Ecdysozoa</taxon>
        <taxon>Arthropoda</taxon>
        <taxon>Chelicerata</taxon>
        <taxon>Arachnida</taxon>
        <taxon>Araneae</taxon>
        <taxon>Araneomorphae</taxon>
        <taxon>Entelegynae</taxon>
        <taxon>Araneoidea</taxon>
        <taxon>Nephilidae</taxon>
        <taxon>Nephila</taxon>
    </lineage>
</organism>
<dbReference type="EMBL" id="BMAW01071374">
    <property type="protein sequence ID" value="GFT77852.1"/>
    <property type="molecule type" value="Genomic_DNA"/>
</dbReference>
<protein>
    <submittedName>
        <fullName evidence="2">Uncharacterized protein</fullName>
    </submittedName>
</protein>
<keyword evidence="1" id="KW-0732">Signal</keyword>
<dbReference type="PROSITE" id="PS51257">
    <property type="entry name" value="PROKAR_LIPOPROTEIN"/>
    <property type="match status" value="1"/>
</dbReference>
<name>A0A8X6PNZ8_NEPPI</name>
<proteinExistence type="predicted"/>
<evidence type="ECO:0000313" key="2">
    <source>
        <dbReference type="EMBL" id="GFT77852.1"/>
    </source>
</evidence>
<feature type="chain" id="PRO_5036497409" evidence="1">
    <location>
        <begin position="23"/>
        <end position="137"/>
    </location>
</feature>
<keyword evidence="3" id="KW-1185">Reference proteome</keyword>
<evidence type="ECO:0000256" key="1">
    <source>
        <dbReference type="SAM" id="SignalP"/>
    </source>
</evidence>
<reference evidence="2" key="1">
    <citation type="submission" date="2020-08" db="EMBL/GenBank/DDBJ databases">
        <title>Multicomponent nature underlies the extraordinary mechanical properties of spider dragline silk.</title>
        <authorList>
            <person name="Kono N."/>
            <person name="Nakamura H."/>
            <person name="Mori M."/>
            <person name="Yoshida Y."/>
            <person name="Ohtoshi R."/>
            <person name="Malay A.D."/>
            <person name="Moran D.A.P."/>
            <person name="Tomita M."/>
            <person name="Numata K."/>
            <person name="Arakawa K."/>
        </authorList>
    </citation>
    <scope>NUCLEOTIDE SEQUENCE</scope>
</reference>
<evidence type="ECO:0000313" key="3">
    <source>
        <dbReference type="Proteomes" id="UP000887013"/>
    </source>
</evidence>
<dbReference type="OrthoDB" id="6435490at2759"/>
<comment type="caution">
    <text evidence="2">The sequence shown here is derived from an EMBL/GenBank/DDBJ whole genome shotgun (WGS) entry which is preliminary data.</text>
</comment>
<feature type="signal peptide" evidence="1">
    <location>
        <begin position="1"/>
        <end position="22"/>
    </location>
</feature>